<dbReference type="EMBL" id="JAGQKZ010000001">
    <property type="protein sequence ID" value="MCA9391575.1"/>
    <property type="molecule type" value="Genomic_DNA"/>
</dbReference>
<reference evidence="4" key="2">
    <citation type="journal article" date="2021" name="Microbiome">
        <title>Successional dynamics and alternative stable states in a saline activated sludge microbial community over 9 years.</title>
        <authorList>
            <person name="Wang Y."/>
            <person name="Ye J."/>
            <person name="Ju F."/>
            <person name="Liu L."/>
            <person name="Boyd J.A."/>
            <person name="Deng Y."/>
            <person name="Parks D.H."/>
            <person name="Jiang X."/>
            <person name="Yin X."/>
            <person name="Woodcroft B.J."/>
            <person name="Tyson G.W."/>
            <person name="Hugenholtz P."/>
            <person name="Polz M.F."/>
            <person name="Zhang T."/>
        </authorList>
    </citation>
    <scope>NUCLEOTIDE SEQUENCE</scope>
    <source>
        <strain evidence="4">HKST-UBA03</strain>
    </source>
</reference>
<organism evidence="4 5">
    <name type="scientific">candidate division WWE3 bacterium</name>
    <dbReference type="NCBI Taxonomy" id="2053526"/>
    <lineage>
        <taxon>Bacteria</taxon>
        <taxon>Katanobacteria</taxon>
    </lineage>
</organism>
<keyword evidence="2" id="KW-0472">Membrane</keyword>
<evidence type="ECO:0000256" key="1">
    <source>
        <dbReference type="ARBA" id="ARBA00005791"/>
    </source>
</evidence>
<proteinExistence type="inferred from homology"/>
<dbReference type="Pfam" id="PF13462">
    <property type="entry name" value="Thioredoxin_4"/>
    <property type="match status" value="1"/>
</dbReference>
<comment type="similarity">
    <text evidence="1">Belongs to the thioredoxin family. DsbA subfamily.</text>
</comment>
<dbReference type="Proteomes" id="UP000751518">
    <property type="component" value="Unassembled WGS sequence"/>
</dbReference>
<dbReference type="InterPro" id="IPR013766">
    <property type="entry name" value="Thioredoxin_domain"/>
</dbReference>
<feature type="transmembrane region" description="Helical" evidence="2">
    <location>
        <begin position="7"/>
        <end position="29"/>
    </location>
</feature>
<accession>A0A955LJC4</accession>
<evidence type="ECO:0000256" key="2">
    <source>
        <dbReference type="SAM" id="Phobius"/>
    </source>
</evidence>
<dbReference type="Gene3D" id="3.40.30.10">
    <property type="entry name" value="Glutaredoxin"/>
    <property type="match status" value="1"/>
</dbReference>
<dbReference type="AlphaFoldDB" id="A0A955LJC4"/>
<dbReference type="PANTHER" id="PTHR13887">
    <property type="entry name" value="GLUTATHIONE S-TRANSFERASE KAPPA"/>
    <property type="match status" value="1"/>
</dbReference>
<name>A0A955LJC4_UNCKA</name>
<feature type="domain" description="Thioredoxin" evidence="3">
    <location>
        <begin position="26"/>
        <end position="212"/>
    </location>
</feature>
<dbReference type="InterPro" id="IPR036249">
    <property type="entry name" value="Thioredoxin-like_sf"/>
</dbReference>
<comment type="caution">
    <text evidence="4">The sequence shown here is derived from an EMBL/GenBank/DDBJ whole genome shotgun (WGS) entry which is preliminary data.</text>
</comment>
<protein>
    <submittedName>
        <fullName evidence="4">Thioredoxin domain-containing protein</fullName>
    </submittedName>
</protein>
<dbReference type="InterPro" id="IPR012336">
    <property type="entry name" value="Thioredoxin-like_fold"/>
</dbReference>
<evidence type="ECO:0000313" key="4">
    <source>
        <dbReference type="EMBL" id="MCA9391575.1"/>
    </source>
</evidence>
<dbReference type="PROSITE" id="PS51352">
    <property type="entry name" value="THIOREDOXIN_2"/>
    <property type="match status" value="1"/>
</dbReference>
<evidence type="ECO:0000313" key="5">
    <source>
        <dbReference type="Proteomes" id="UP000751518"/>
    </source>
</evidence>
<gene>
    <name evidence="4" type="ORF">KC614_00030</name>
</gene>
<keyword evidence="2" id="KW-0812">Transmembrane</keyword>
<dbReference type="PANTHER" id="PTHR13887:SF56">
    <property type="entry name" value="THIOREDOXIN-LIKE REDUCTASE RV2466C"/>
    <property type="match status" value="1"/>
</dbReference>
<sequence length="241" mass="26380">MTDDIKLSIGVIVGTVVLLLGIVGVAQLLDHPDNVDVTQTTGAMRDVEGNPDASNTIVEFSDFQCPACAAAAPLMRSFMEKYGDQVKLEYRHFPLPQHTNSNFASYAAEAAGNQGKFWEAFDWLFANQSVWEEADVNAEYYYEKFNAAFELDHDQFVADFASTDVQQRVADDKSAANSLGVNSTPTFFINGQKYAGVQLEEDLVSIMGLQEPTVVAPTLEVTPEVTPEPTVVDEAETTPQP</sequence>
<evidence type="ECO:0000259" key="3">
    <source>
        <dbReference type="PROSITE" id="PS51352"/>
    </source>
</evidence>
<keyword evidence="2" id="KW-1133">Transmembrane helix</keyword>
<dbReference type="SUPFAM" id="SSF52833">
    <property type="entry name" value="Thioredoxin-like"/>
    <property type="match status" value="1"/>
</dbReference>
<reference evidence="4" key="1">
    <citation type="submission" date="2020-04" db="EMBL/GenBank/DDBJ databases">
        <authorList>
            <person name="Zhang T."/>
        </authorList>
    </citation>
    <scope>NUCLEOTIDE SEQUENCE</scope>
    <source>
        <strain evidence="4">HKST-UBA03</strain>
    </source>
</reference>
<dbReference type="CDD" id="cd02972">
    <property type="entry name" value="DsbA_family"/>
    <property type="match status" value="1"/>
</dbReference>